<keyword evidence="2" id="KW-1185">Reference proteome</keyword>
<dbReference type="AlphaFoldDB" id="F2L4A6"/>
<sequence>MPCVSDEEAVKAARRRALGLFSSLRRPEAIAVKFGDDWLVGFVSAKYKDDETTLEVKWSYVDCKGVALERIPPDAEAALRSLLEDLPGIIKREVEARSRK</sequence>
<dbReference type="RefSeq" id="WP_013680673.1">
    <property type="nucleotide sequence ID" value="NC_015315.1"/>
</dbReference>
<dbReference type="Proteomes" id="UP000008138">
    <property type="component" value="Chromosome"/>
</dbReference>
<gene>
    <name evidence="1" type="ordered locus">TUZN_1878</name>
</gene>
<evidence type="ECO:0000313" key="2">
    <source>
        <dbReference type="Proteomes" id="UP000008138"/>
    </source>
</evidence>
<dbReference type="GeneID" id="10361391"/>
<proteinExistence type="predicted"/>
<reference key="2">
    <citation type="submission" date="2011-03" db="EMBL/GenBank/DDBJ databases">
        <title>Complete genome sequence of the thermoacidophilic crenarchaeon Thermoproteus uzoniensis 768-20.</title>
        <authorList>
            <person name="Mardanov A.V."/>
            <person name="Gumerov V.M."/>
            <person name="Beletsky A.V."/>
            <person name="Prokofeva M.I."/>
            <person name="Bonch-Osmolovskaya E.A."/>
            <person name="Ravin N.V."/>
            <person name="Skryabin K.G."/>
        </authorList>
    </citation>
    <scope>NUCLEOTIDE SEQUENCE</scope>
    <source>
        <strain>768-20</strain>
    </source>
</reference>
<dbReference type="EMBL" id="CP002590">
    <property type="protein sequence ID" value="AEA13338.1"/>
    <property type="molecule type" value="Genomic_DNA"/>
</dbReference>
<name>F2L4A6_THEU7</name>
<evidence type="ECO:0000313" key="1">
    <source>
        <dbReference type="EMBL" id="AEA13338.1"/>
    </source>
</evidence>
<dbReference type="eggNOG" id="arCOG05689">
    <property type="taxonomic scope" value="Archaea"/>
</dbReference>
<organism evidence="1 2">
    <name type="scientific">Thermoproteus uzoniensis (strain 768-20)</name>
    <dbReference type="NCBI Taxonomy" id="999630"/>
    <lineage>
        <taxon>Archaea</taxon>
        <taxon>Thermoproteota</taxon>
        <taxon>Thermoprotei</taxon>
        <taxon>Thermoproteales</taxon>
        <taxon>Thermoproteaceae</taxon>
        <taxon>Thermoproteus</taxon>
    </lineage>
</organism>
<dbReference type="HOGENOM" id="CLU_2285147_0_0_2"/>
<dbReference type="STRING" id="999630.TUZN_1878"/>
<accession>F2L4A6</accession>
<dbReference type="KEGG" id="tuz:TUZN_1878"/>
<protein>
    <submittedName>
        <fullName evidence="1">Uncharacterized protein</fullName>
    </submittedName>
</protein>
<reference evidence="1 2" key="1">
    <citation type="journal article" date="2011" name="J. Bacteriol.">
        <title>Complete genome sequence of the thermoacidophilic crenarchaeon Thermoproteus uzoniensis 768-20.</title>
        <authorList>
            <person name="Mardanov A.V."/>
            <person name="Gumerov V.M."/>
            <person name="Beletsky A.V."/>
            <person name="Prokofeva M.I."/>
            <person name="Bonch-Osmolovskaya E.A."/>
            <person name="Ravin N.V."/>
            <person name="Skryabin K.G."/>
        </authorList>
    </citation>
    <scope>NUCLEOTIDE SEQUENCE [LARGE SCALE GENOMIC DNA]</scope>
    <source>
        <strain evidence="1 2">768-20</strain>
    </source>
</reference>
<dbReference type="OrthoDB" id="25148at2157"/>